<sequence length="153" mass="16437">MRTLLLFSIVALLTGACKKDTFDAEEQLKKDKEIIEKYLADNDLTAESTASGLYYIVNQQGSGSNPTSTSDVTVAYIGYYTNGNTFDQSSVSGVTFNLQNVIKGWTEGIPKFKQGGSGVLLIPSALGYGPNGNSTVPPNTVLIFDVEILEVLN</sequence>
<dbReference type="PANTHER" id="PTHR43811">
    <property type="entry name" value="FKBP-TYPE PEPTIDYL-PROLYL CIS-TRANS ISOMERASE FKPA"/>
    <property type="match status" value="1"/>
</dbReference>
<dbReference type="EC" id="5.2.1.8" evidence="6"/>
<keyword evidence="9" id="KW-1185">Reference proteome</keyword>
<dbReference type="PANTHER" id="PTHR43811:SF19">
    <property type="entry name" value="39 KDA FK506-BINDING NUCLEAR PROTEIN"/>
    <property type="match status" value="1"/>
</dbReference>
<protein>
    <recommendedName>
        <fullName evidence="6">Peptidyl-prolyl cis-trans isomerase</fullName>
        <ecNumber evidence="6">5.2.1.8</ecNumber>
    </recommendedName>
</protein>
<dbReference type="PROSITE" id="PS51257">
    <property type="entry name" value="PROKAR_LIPOPROTEIN"/>
    <property type="match status" value="1"/>
</dbReference>
<organism evidence="8 9">
    <name type="scientific">Wandonia haliotis</name>
    <dbReference type="NCBI Taxonomy" id="574963"/>
    <lineage>
        <taxon>Bacteria</taxon>
        <taxon>Pseudomonadati</taxon>
        <taxon>Bacteroidota</taxon>
        <taxon>Flavobacteriia</taxon>
        <taxon>Flavobacteriales</taxon>
        <taxon>Crocinitomicaceae</taxon>
        <taxon>Wandonia</taxon>
    </lineage>
</organism>
<keyword evidence="3 5" id="KW-0697">Rotamase</keyword>
<dbReference type="RefSeq" id="WP_343784117.1">
    <property type="nucleotide sequence ID" value="NZ_BAAAFH010000003.1"/>
</dbReference>
<comment type="similarity">
    <text evidence="2 6">Belongs to the FKBP-type PPIase family.</text>
</comment>
<comment type="caution">
    <text evidence="8">The sequence shown here is derived from an EMBL/GenBank/DDBJ whole genome shotgun (WGS) entry which is preliminary data.</text>
</comment>
<evidence type="ECO:0000313" key="8">
    <source>
        <dbReference type="EMBL" id="GAA0873764.1"/>
    </source>
</evidence>
<evidence type="ECO:0000256" key="5">
    <source>
        <dbReference type="PROSITE-ProRule" id="PRU00277"/>
    </source>
</evidence>
<comment type="catalytic activity">
    <reaction evidence="1 5 6">
        <text>[protein]-peptidylproline (omega=180) = [protein]-peptidylproline (omega=0)</text>
        <dbReference type="Rhea" id="RHEA:16237"/>
        <dbReference type="Rhea" id="RHEA-COMP:10747"/>
        <dbReference type="Rhea" id="RHEA-COMP:10748"/>
        <dbReference type="ChEBI" id="CHEBI:83833"/>
        <dbReference type="ChEBI" id="CHEBI:83834"/>
        <dbReference type="EC" id="5.2.1.8"/>
    </reaction>
</comment>
<dbReference type="Gene3D" id="3.10.50.40">
    <property type="match status" value="1"/>
</dbReference>
<feature type="domain" description="PPIase FKBP-type" evidence="7">
    <location>
        <begin position="69"/>
        <end position="152"/>
    </location>
</feature>
<evidence type="ECO:0000256" key="2">
    <source>
        <dbReference type="ARBA" id="ARBA00006577"/>
    </source>
</evidence>
<dbReference type="EMBL" id="BAAAFH010000003">
    <property type="protein sequence ID" value="GAA0873764.1"/>
    <property type="molecule type" value="Genomic_DNA"/>
</dbReference>
<evidence type="ECO:0000256" key="3">
    <source>
        <dbReference type="ARBA" id="ARBA00023110"/>
    </source>
</evidence>
<dbReference type="PROSITE" id="PS50059">
    <property type="entry name" value="FKBP_PPIASE"/>
    <property type="match status" value="1"/>
</dbReference>
<dbReference type="Pfam" id="PF00254">
    <property type="entry name" value="FKBP_C"/>
    <property type="match status" value="1"/>
</dbReference>
<dbReference type="InterPro" id="IPR046357">
    <property type="entry name" value="PPIase_dom_sf"/>
</dbReference>
<dbReference type="SUPFAM" id="SSF54534">
    <property type="entry name" value="FKBP-like"/>
    <property type="match status" value="1"/>
</dbReference>
<evidence type="ECO:0000259" key="7">
    <source>
        <dbReference type="PROSITE" id="PS50059"/>
    </source>
</evidence>
<accession>A0ABN1MKK2</accession>
<evidence type="ECO:0000256" key="6">
    <source>
        <dbReference type="RuleBase" id="RU003915"/>
    </source>
</evidence>
<evidence type="ECO:0000313" key="9">
    <source>
        <dbReference type="Proteomes" id="UP001501126"/>
    </source>
</evidence>
<dbReference type="Proteomes" id="UP001501126">
    <property type="component" value="Unassembled WGS sequence"/>
</dbReference>
<proteinExistence type="inferred from homology"/>
<dbReference type="InterPro" id="IPR001179">
    <property type="entry name" value="PPIase_FKBP_dom"/>
</dbReference>
<evidence type="ECO:0000256" key="1">
    <source>
        <dbReference type="ARBA" id="ARBA00000971"/>
    </source>
</evidence>
<gene>
    <name evidence="8" type="ORF">GCM10009118_01720</name>
</gene>
<name>A0ABN1MKK2_9FLAO</name>
<reference evidence="8 9" key="1">
    <citation type="journal article" date="2019" name="Int. J. Syst. Evol. Microbiol.">
        <title>The Global Catalogue of Microorganisms (GCM) 10K type strain sequencing project: providing services to taxonomists for standard genome sequencing and annotation.</title>
        <authorList>
            <consortium name="The Broad Institute Genomics Platform"/>
            <consortium name="The Broad Institute Genome Sequencing Center for Infectious Disease"/>
            <person name="Wu L."/>
            <person name="Ma J."/>
        </authorList>
    </citation>
    <scope>NUCLEOTIDE SEQUENCE [LARGE SCALE GENOMIC DNA]</scope>
    <source>
        <strain evidence="8 9">JCM 16083</strain>
    </source>
</reference>
<keyword evidence="4 5" id="KW-0413">Isomerase</keyword>
<evidence type="ECO:0000256" key="4">
    <source>
        <dbReference type="ARBA" id="ARBA00023235"/>
    </source>
</evidence>